<dbReference type="InterPro" id="IPR024932">
    <property type="entry name" value="ApbE"/>
</dbReference>
<evidence type="ECO:0000256" key="11">
    <source>
        <dbReference type="PIRNR" id="PIRNR006268"/>
    </source>
</evidence>
<dbReference type="RefSeq" id="WP_308985989.1">
    <property type="nucleotide sequence ID" value="NZ_JARXIC010000026.1"/>
</dbReference>
<dbReference type="EMBL" id="JARXIC010000026">
    <property type="protein sequence ID" value="MDQ8195539.1"/>
    <property type="molecule type" value="Genomic_DNA"/>
</dbReference>
<keyword evidence="6 11" id="KW-0479">Metal-binding</keyword>
<comment type="similarity">
    <text evidence="11">Belongs to the ApbE family.</text>
</comment>
<evidence type="ECO:0000256" key="8">
    <source>
        <dbReference type="ARBA" id="ARBA00022842"/>
    </source>
</evidence>
<evidence type="ECO:0000256" key="1">
    <source>
        <dbReference type="ARBA" id="ARBA00001946"/>
    </source>
</evidence>
<keyword evidence="7 11" id="KW-0274">FAD</keyword>
<protein>
    <recommendedName>
        <fullName evidence="3 11">FAD:protein FMN transferase</fullName>
        <ecNumber evidence="2 11">2.7.1.180</ecNumber>
    </recommendedName>
    <alternativeName>
        <fullName evidence="9 11">Flavin transferase</fullName>
    </alternativeName>
</protein>
<dbReference type="Proteomes" id="UP001243717">
    <property type="component" value="Unassembled WGS sequence"/>
</dbReference>
<keyword evidence="5 11" id="KW-0808">Transferase</keyword>
<evidence type="ECO:0000313" key="13">
    <source>
        <dbReference type="Proteomes" id="UP001243717"/>
    </source>
</evidence>
<comment type="caution">
    <text evidence="12">The sequence shown here is derived from an EMBL/GenBank/DDBJ whole genome shotgun (WGS) entry which is preliminary data.</text>
</comment>
<evidence type="ECO:0000256" key="2">
    <source>
        <dbReference type="ARBA" id="ARBA00011955"/>
    </source>
</evidence>
<keyword evidence="8 11" id="KW-0460">Magnesium</keyword>
<dbReference type="Pfam" id="PF02424">
    <property type="entry name" value="ApbE"/>
    <property type="match status" value="1"/>
</dbReference>
<keyword evidence="4 11" id="KW-0285">Flavoprotein</keyword>
<evidence type="ECO:0000256" key="4">
    <source>
        <dbReference type="ARBA" id="ARBA00022630"/>
    </source>
</evidence>
<dbReference type="Gene3D" id="3.10.520.10">
    <property type="entry name" value="ApbE-like domains"/>
    <property type="match status" value="1"/>
</dbReference>
<evidence type="ECO:0000256" key="9">
    <source>
        <dbReference type="ARBA" id="ARBA00031306"/>
    </source>
</evidence>
<evidence type="ECO:0000256" key="7">
    <source>
        <dbReference type="ARBA" id="ARBA00022827"/>
    </source>
</evidence>
<proteinExistence type="inferred from homology"/>
<organism evidence="12 13">
    <name type="scientific">Thalassobacterium sedimentorum</name>
    <dbReference type="NCBI Taxonomy" id="3041258"/>
    <lineage>
        <taxon>Bacteria</taxon>
        <taxon>Pseudomonadati</taxon>
        <taxon>Verrucomicrobiota</taxon>
        <taxon>Opitutia</taxon>
        <taxon>Puniceicoccales</taxon>
        <taxon>Coraliomargaritaceae</taxon>
        <taxon>Thalassobacterium</taxon>
    </lineage>
</organism>
<comment type="cofactor">
    <cofactor evidence="1">
        <name>Mg(2+)</name>
        <dbReference type="ChEBI" id="CHEBI:18420"/>
    </cofactor>
</comment>
<evidence type="ECO:0000313" key="12">
    <source>
        <dbReference type="EMBL" id="MDQ8195539.1"/>
    </source>
</evidence>
<evidence type="ECO:0000256" key="10">
    <source>
        <dbReference type="ARBA" id="ARBA00048540"/>
    </source>
</evidence>
<keyword evidence="13" id="KW-1185">Reference proteome</keyword>
<dbReference type="PIRSF" id="PIRSF006268">
    <property type="entry name" value="ApbE"/>
    <property type="match status" value="1"/>
</dbReference>
<dbReference type="PANTHER" id="PTHR30040:SF2">
    <property type="entry name" value="FAD:PROTEIN FMN TRANSFERASE"/>
    <property type="match status" value="1"/>
</dbReference>
<accession>A0ABU1ALB6</accession>
<sequence>MTSSAKSERTVLIPPELDPDALAWPAADAGVWVLGGNTMGTVWQLRVPEVAHTSPTELQRRVEAVFQRVIQTMSPWEPASDLARLNAASAGERVSVDAWTGRVLRRALAYAAQTDGAFDPTVAPLVNSLGFGPQIVDASSAECRREAQRQLRRPSWQTIQVETDTQVLCPGGLHLDLCAIAKGFAIDQAVEVLHTIGLNSYLLEVGGEAFARGCKPDRQPWWLLLETPSQEETGATVPETVLALCGEAVATSGNSQRQRSDASGSVGHIVDPQQVDLRDGELLNVTVVHTHCMDADALATALFVKGRKQGLEHANAHGIRARFLSRVASGRLKVSYSQALAAYL</sequence>
<evidence type="ECO:0000256" key="3">
    <source>
        <dbReference type="ARBA" id="ARBA00016337"/>
    </source>
</evidence>
<name>A0ABU1ALB6_9BACT</name>
<dbReference type="GO" id="GO:0016740">
    <property type="term" value="F:transferase activity"/>
    <property type="evidence" value="ECO:0007669"/>
    <property type="project" value="UniProtKB-KW"/>
</dbReference>
<comment type="catalytic activity">
    <reaction evidence="10 11">
        <text>L-threonyl-[protein] + FAD = FMN-L-threonyl-[protein] + AMP + H(+)</text>
        <dbReference type="Rhea" id="RHEA:36847"/>
        <dbReference type="Rhea" id="RHEA-COMP:11060"/>
        <dbReference type="Rhea" id="RHEA-COMP:11061"/>
        <dbReference type="ChEBI" id="CHEBI:15378"/>
        <dbReference type="ChEBI" id="CHEBI:30013"/>
        <dbReference type="ChEBI" id="CHEBI:57692"/>
        <dbReference type="ChEBI" id="CHEBI:74257"/>
        <dbReference type="ChEBI" id="CHEBI:456215"/>
        <dbReference type="EC" id="2.7.1.180"/>
    </reaction>
</comment>
<dbReference type="InterPro" id="IPR003374">
    <property type="entry name" value="ApbE-like_sf"/>
</dbReference>
<dbReference type="SUPFAM" id="SSF143631">
    <property type="entry name" value="ApbE-like"/>
    <property type="match status" value="1"/>
</dbReference>
<dbReference type="PANTHER" id="PTHR30040">
    <property type="entry name" value="THIAMINE BIOSYNTHESIS LIPOPROTEIN APBE"/>
    <property type="match status" value="1"/>
</dbReference>
<evidence type="ECO:0000256" key="6">
    <source>
        <dbReference type="ARBA" id="ARBA00022723"/>
    </source>
</evidence>
<evidence type="ECO:0000256" key="5">
    <source>
        <dbReference type="ARBA" id="ARBA00022679"/>
    </source>
</evidence>
<gene>
    <name evidence="12" type="ORF">QEH59_13990</name>
</gene>
<reference evidence="12 13" key="1">
    <citation type="submission" date="2023-04" db="EMBL/GenBank/DDBJ databases">
        <title>A novel bacteria isolated from coastal sediment.</title>
        <authorList>
            <person name="Liu X.-J."/>
            <person name="Du Z.-J."/>
        </authorList>
    </citation>
    <scope>NUCLEOTIDE SEQUENCE [LARGE SCALE GENOMIC DNA]</scope>
    <source>
        <strain evidence="12 13">SDUM461004</strain>
    </source>
</reference>
<dbReference type="EC" id="2.7.1.180" evidence="2 11"/>